<sequence>MAEYEPLKGGQSMTTSTVESILSNNSLNNCEEFVDDDDFSTFKSYSQLEFDNHVVTFTENQLLYNLDGKITAYFYSLLSAYDMKPDDKVGIVPMRRTVPFISKLVSQCEEHSLTPGMINDEVMEGEEKFIAKKACFEFTELPSEVAKEYYFQFCYLNNKNVVIGVSTPFRFKKNESLQGNSSMTASISKLTTTIEHQPETINNYDSIIMEKRDDDDFIVVRSQESYLKERIEHLTKSNTLLEYLIRTLEKDLAEKTTERQNLLDSLDTEKKERAKCNQEKNEIIHEKDLIIKECSELRESIKELKQLIDDNKLAKELLQTKLDSSESKLYQLSNSFQIEEGEFKKILNDKEEEIWCLKDMNTNLDSINKDLTHKNSLLEGTVLQLQSTLANAFNDRRSLLEEKEKNYETIRYDNEQLKKRVLELESVKEKQANEIKALEEELRTSVDNFNNLNMKFQTERNENELKLQKNALALDKSKYEYIELQARFEQARVEFADLYRKYKTAKRINRPEELAKNVSVALNQIGKSAKERKIDCNIDEIDLKLQQLEKEENEKEKLEVRSDILIDINSDSSTSSEVENETQTSVKTVESAAAVVAAAIAATNKPTKSSKTVVKMPCTMCEMVIECRQHEDGSGMMHEMVQHLEEVHKQKMCPICSTLFDTRMPIFATYFQNHVQNHFSNISYPNLNRK</sequence>
<dbReference type="PANTHER" id="PTHR31915:SF6">
    <property type="entry name" value="SKICH DOMAIN-CONTAINING PROTEIN"/>
    <property type="match status" value="1"/>
</dbReference>
<feature type="coiled-coil region" evidence="2">
    <location>
        <begin position="531"/>
        <end position="568"/>
    </location>
</feature>
<gene>
    <name evidence="4" type="ORF">RDWZM_002518</name>
</gene>
<keyword evidence="1 2" id="KW-0175">Coiled coil</keyword>
<evidence type="ECO:0000256" key="2">
    <source>
        <dbReference type="SAM" id="Coils"/>
    </source>
</evidence>
<keyword evidence="5" id="KW-1185">Reference proteome</keyword>
<dbReference type="Gene3D" id="2.60.40.2840">
    <property type="match status" value="1"/>
</dbReference>
<organism evidence="4 5">
    <name type="scientific">Blomia tropicalis</name>
    <name type="common">Mite</name>
    <dbReference type="NCBI Taxonomy" id="40697"/>
    <lineage>
        <taxon>Eukaryota</taxon>
        <taxon>Metazoa</taxon>
        <taxon>Ecdysozoa</taxon>
        <taxon>Arthropoda</taxon>
        <taxon>Chelicerata</taxon>
        <taxon>Arachnida</taxon>
        <taxon>Acari</taxon>
        <taxon>Acariformes</taxon>
        <taxon>Sarcoptiformes</taxon>
        <taxon>Astigmata</taxon>
        <taxon>Glycyphagoidea</taxon>
        <taxon>Echimyopodidae</taxon>
        <taxon>Blomia</taxon>
    </lineage>
</organism>
<dbReference type="Pfam" id="PF17751">
    <property type="entry name" value="SKICH"/>
    <property type="match status" value="1"/>
</dbReference>
<evidence type="ECO:0000313" key="4">
    <source>
        <dbReference type="EMBL" id="KAJ6223973.1"/>
    </source>
</evidence>
<dbReference type="OMA" id="MPCTMCE"/>
<dbReference type="EMBL" id="JAPWDV010000001">
    <property type="protein sequence ID" value="KAJ6223973.1"/>
    <property type="molecule type" value="Genomic_DNA"/>
</dbReference>
<dbReference type="OrthoDB" id="10015001at2759"/>
<proteinExistence type="predicted"/>
<feature type="coiled-coil region" evidence="2">
    <location>
        <begin position="400"/>
        <end position="455"/>
    </location>
</feature>
<reference evidence="4" key="1">
    <citation type="submission" date="2022-12" db="EMBL/GenBank/DDBJ databases">
        <title>Genome assemblies of Blomia tropicalis.</title>
        <authorList>
            <person name="Cui Y."/>
        </authorList>
    </citation>
    <scope>NUCLEOTIDE SEQUENCE</scope>
    <source>
        <tissue evidence="4">Adult mites</tissue>
    </source>
</reference>
<dbReference type="InterPro" id="IPR041611">
    <property type="entry name" value="SKICH"/>
</dbReference>
<dbReference type="Proteomes" id="UP001142055">
    <property type="component" value="Chromosome 1"/>
</dbReference>
<comment type="caution">
    <text evidence="4">The sequence shown here is derived from an EMBL/GenBank/DDBJ whole genome shotgun (WGS) entry which is preliminary data.</text>
</comment>
<protein>
    <recommendedName>
        <fullName evidence="3">SKICH domain-containing protein</fullName>
    </recommendedName>
</protein>
<feature type="coiled-coil region" evidence="2">
    <location>
        <begin position="245"/>
        <end position="321"/>
    </location>
</feature>
<dbReference type="AlphaFoldDB" id="A0A9Q0RPZ7"/>
<evidence type="ECO:0000256" key="1">
    <source>
        <dbReference type="ARBA" id="ARBA00023054"/>
    </source>
</evidence>
<name>A0A9Q0RPZ7_BLOTA</name>
<evidence type="ECO:0000313" key="5">
    <source>
        <dbReference type="Proteomes" id="UP001142055"/>
    </source>
</evidence>
<feature type="domain" description="SKICH" evidence="3">
    <location>
        <begin position="124"/>
        <end position="171"/>
    </location>
</feature>
<dbReference type="InterPro" id="IPR051002">
    <property type="entry name" value="UBA_autophagy_assoc_protein"/>
</dbReference>
<dbReference type="PANTHER" id="PTHR31915">
    <property type="entry name" value="SKICH DOMAIN-CONTAINING PROTEIN"/>
    <property type="match status" value="1"/>
</dbReference>
<evidence type="ECO:0000259" key="3">
    <source>
        <dbReference type="Pfam" id="PF17751"/>
    </source>
</evidence>
<accession>A0A9Q0RPZ7</accession>